<dbReference type="InterPro" id="IPR023313">
    <property type="entry name" value="UBQ-conjugating_AS"/>
</dbReference>
<sequence length="357" mass="38806">MERTVVAVPDQKTVVLVNTFIVRSVAFINRFAAICDERLEQVNRKIHQLDTTLSLLEANLSSVGRAADAHRSTDRLSRASALSKTSADADDRSAARLSDQRTDKNSPADSSCSGRPATASLERSFSSTSSFGESAKSSSHSLAQKPGEGSVPANAPRAIDHPPLQRFFRMARVGKYWCFRVVHEMNLSAKSAGRGGGLKVWAMASTSLSASAKRIHKELAEISLNPPLNCSAGAKGDNIYEWVATIIGPADSPYEGGIFFLDVIFPPDYPFTPPSVAFRTRIYHCNVNSNNGMICLDVLKDCWSPALTISSVLRCIQSLLVEPNPDDALVGSIARLFVTDHNAHDRVAADWTRRFAV</sequence>
<keyword evidence="4 8" id="KW-0547">Nucleotide-binding</keyword>
<dbReference type="Pfam" id="PF10152">
    <property type="entry name" value="CCDC53"/>
    <property type="match status" value="1"/>
</dbReference>
<evidence type="ECO:0000256" key="8">
    <source>
        <dbReference type="RuleBase" id="RU362109"/>
    </source>
</evidence>
<dbReference type="Proteomes" id="UP000265515">
    <property type="component" value="Unassembled WGS sequence"/>
</dbReference>
<comment type="similarity">
    <text evidence="8">Belongs to the ubiquitin-conjugating enzyme family.</text>
</comment>
<dbReference type="SUPFAM" id="SSF54495">
    <property type="entry name" value="UBC-like"/>
    <property type="match status" value="1"/>
</dbReference>
<evidence type="ECO:0000256" key="7">
    <source>
        <dbReference type="PROSITE-ProRule" id="PRU10133"/>
    </source>
</evidence>
<dbReference type="GO" id="GO:0061631">
    <property type="term" value="F:ubiquitin conjugating enzyme activity"/>
    <property type="evidence" value="ECO:0007669"/>
    <property type="project" value="UniProtKB-EC"/>
</dbReference>
<name>A0A388M4C8_CHABU</name>
<evidence type="ECO:0000313" key="11">
    <source>
        <dbReference type="EMBL" id="GBG89396.1"/>
    </source>
</evidence>
<protein>
    <recommendedName>
        <fullName evidence="10">UBC core domain-containing protein</fullName>
    </recommendedName>
</protein>
<evidence type="ECO:0000256" key="5">
    <source>
        <dbReference type="ARBA" id="ARBA00022786"/>
    </source>
</evidence>
<dbReference type="STRING" id="69332.A0A388M4C8"/>
<gene>
    <name evidence="11" type="ORF">CBR_g49187</name>
</gene>
<dbReference type="Gene3D" id="3.10.110.10">
    <property type="entry name" value="Ubiquitin Conjugating Enzyme"/>
    <property type="match status" value="1"/>
</dbReference>
<dbReference type="OrthoDB" id="9978460at2759"/>
<keyword evidence="12" id="KW-1185">Reference proteome</keyword>
<comment type="catalytic activity">
    <reaction evidence="1">
        <text>S-ubiquitinyl-[E1 ubiquitin-activating enzyme]-L-cysteine + [E2 ubiquitin-conjugating enzyme]-L-cysteine = [E1 ubiquitin-activating enzyme]-L-cysteine + S-ubiquitinyl-[E2 ubiquitin-conjugating enzyme]-L-cysteine.</text>
        <dbReference type="EC" id="2.3.2.23"/>
    </reaction>
</comment>
<dbReference type="PANTHER" id="PTHR24068">
    <property type="entry name" value="UBIQUITIN-CONJUGATING ENZYME E2"/>
    <property type="match status" value="1"/>
</dbReference>
<reference evidence="11 12" key="1">
    <citation type="journal article" date="2018" name="Cell">
        <title>The Chara Genome: Secondary Complexity and Implications for Plant Terrestrialization.</title>
        <authorList>
            <person name="Nishiyama T."/>
            <person name="Sakayama H."/>
            <person name="Vries J.D."/>
            <person name="Buschmann H."/>
            <person name="Saint-Marcoux D."/>
            <person name="Ullrich K.K."/>
            <person name="Haas F.B."/>
            <person name="Vanderstraeten L."/>
            <person name="Becker D."/>
            <person name="Lang D."/>
            <person name="Vosolsobe S."/>
            <person name="Rombauts S."/>
            <person name="Wilhelmsson P.K.I."/>
            <person name="Janitza P."/>
            <person name="Kern R."/>
            <person name="Heyl A."/>
            <person name="Rumpler F."/>
            <person name="Villalobos L.I.A.C."/>
            <person name="Clay J.M."/>
            <person name="Skokan R."/>
            <person name="Toyoda A."/>
            <person name="Suzuki Y."/>
            <person name="Kagoshima H."/>
            <person name="Schijlen E."/>
            <person name="Tajeshwar N."/>
            <person name="Catarino B."/>
            <person name="Hetherington A.J."/>
            <person name="Saltykova A."/>
            <person name="Bonnot C."/>
            <person name="Breuninger H."/>
            <person name="Symeonidi A."/>
            <person name="Radhakrishnan G.V."/>
            <person name="Van Nieuwerburgh F."/>
            <person name="Deforce D."/>
            <person name="Chang C."/>
            <person name="Karol K.G."/>
            <person name="Hedrich R."/>
            <person name="Ulvskov P."/>
            <person name="Glockner G."/>
            <person name="Delwiche C.F."/>
            <person name="Petrasek J."/>
            <person name="Van de Peer Y."/>
            <person name="Friml J."/>
            <person name="Beilby M."/>
            <person name="Dolan L."/>
            <person name="Kohara Y."/>
            <person name="Sugano S."/>
            <person name="Fujiyama A."/>
            <person name="Delaux P.-M."/>
            <person name="Quint M."/>
            <person name="TheiBen G."/>
            <person name="Hagemann M."/>
            <person name="Harholt J."/>
            <person name="Dunand C."/>
            <person name="Zachgo S."/>
            <person name="Langdale J."/>
            <person name="Maumus F."/>
            <person name="Straeten D.V.D."/>
            <person name="Gould S.B."/>
            <person name="Rensing S.A."/>
        </authorList>
    </citation>
    <scope>NUCLEOTIDE SEQUENCE [LARGE SCALE GENOMIC DNA]</scope>
    <source>
        <strain evidence="11 12">S276</strain>
    </source>
</reference>
<comment type="caution">
    <text evidence="11">The sequence shown here is derived from an EMBL/GenBank/DDBJ whole genome shotgun (WGS) entry which is preliminary data.</text>
</comment>
<keyword evidence="6 8" id="KW-0067">ATP-binding</keyword>
<dbReference type="AlphaFoldDB" id="A0A388M4C8"/>
<dbReference type="GO" id="GO:0071203">
    <property type="term" value="C:WASH complex"/>
    <property type="evidence" value="ECO:0007669"/>
    <property type="project" value="InterPro"/>
</dbReference>
<evidence type="ECO:0000259" key="10">
    <source>
        <dbReference type="PROSITE" id="PS50127"/>
    </source>
</evidence>
<dbReference type="InterPro" id="IPR000608">
    <property type="entry name" value="UBC"/>
</dbReference>
<evidence type="ECO:0000256" key="3">
    <source>
        <dbReference type="ARBA" id="ARBA00022679"/>
    </source>
</evidence>
<feature type="region of interest" description="Disordered" evidence="9">
    <location>
        <begin position="64"/>
        <end position="159"/>
    </location>
</feature>
<dbReference type="EMBL" id="BFEA01000734">
    <property type="protein sequence ID" value="GBG89396.1"/>
    <property type="molecule type" value="Genomic_DNA"/>
</dbReference>
<dbReference type="GO" id="GO:0005524">
    <property type="term" value="F:ATP binding"/>
    <property type="evidence" value="ECO:0007669"/>
    <property type="project" value="UniProtKB-UniRule"/>
</dbReference>
<keyword evidence="5 8" id="KW-0833">Ubl conjugation pathway</keyword>
<feature type="compositionally biased region" description="Basic and acidic residues" evidence="9">
    <location>
        <begin position="67"/>
        <end position="77"/>
    </location>
</feature>
<dbReference type="SMART" id="SM00212">
    <property type="entry name" value="UBCc"/>
    <property type="match status" value="1"/>
</dbReference>
<evidence type="ECO:0000256" key="6">
    <source>
        <dbReference type="ARBA" id="ARBA00022840"/>
    </source>
</evidence>
<comment type="pathway">
    <text evidence="2">Protein modification; protein ubiquitination.</text>
</comment>
<feature type="compositionally biased region" description="Low complexity" evidence="9">
    <location>
        <begin position="120"/>
        <end position="141"/>
    </location>
</feature>
<dbReference type="InterPro" id="IPR016135">
    <property type="entry name" value="UBQ-conjugating_enzyme/RWD"/>
</dbReference>
<dbReference type="InterPro" id="IPR019309">
    <property type="entry name" value="WASHC3"/>
</dbReference>
<evidence type="ECO:0000313" key="12">
    <source>
        <dbReference type="Proteomes" id="UP000265515"/>
    </source>
</evidence>
<evidence type="ECO:0000256" key="9">
    <source>
        <dbReference type="SAM" id="MobiDB-lite"/>
    </source>
</evidence>
<evidence type="ECO:0000256" key="2">
    <source>
        <dbReference type="ARBA" id="ARBA00004906"/>
    </source>
</evidence>
<evidence type="ECO:0000256" key="4">
    <source>
        <dbReference type="ARBA" id="ARBA00022741"/>
    </source>
</evidence>
<dbReference type="FunFam" id="3.10.110.10:FF:000101">
    <property type="entry name" value="Ubiquitin-conjugating enzyme E2 D2"/>
    <property type="match status" value="1"/>
</dbReference>
<organism evidence="11 12">
    <name type="scientific">Chara braunii</name>
    <name type="common">Braun's stonewort</name>
    <dbReference type="NCBI Taxonomy" id="69332"/>
    <lineage>
        <taxon>Eukaryota</taxon>
        <taxon>Viridiplantae</taxon>
        <taxon>Streptophyta</taxon>
        <taxon>Charophyceae</taxon>
        <taxon>Charales</taxon>
        <taxon>Characeae</taxon>
        <taxon>Chara</taxon>
    </lineage>
</organism>
<dbReference type="Gramene" id="GBG89396">
    <property type="protein sequence ID" value="GBG89396"/>
    <property type="gene ID" value="CBR_g49187"/>
</dbReference>
<dbReference type="Gene3D" id="1.20.5.110">
    <property type="match status" value="1"/>
</dbReference>
<dbReference type="PROSITE" id="PS00183">
    <property type="entry name" value="UBC_1"/>
    <property type="match status" value="1"/>
</dbReference>
<accession>A0A388M4C8</accession>
<evidence type="ECO:0000256" key="1">
    <source>
        <dbReference type="ARBA" id="ARBA00000485"/>
    </source>
</evidence>
<feature type="compositionally biased region" description="Basic and acidic residues" evidence="9">
    <location>
        <begin position="87"/>
        <end position="106"/>
    </location>
</feature>
<dbReference type="Pfam" id="PF00179">
    <property type="entry name" value="UQ_con"/>
    <property type="match status" value="1"/>
</dbReference>
<proteinExistence type="inferred from homology"/>
<keyword evidence="3" id="KW-0808">Transferase</keyword>
<feature type="active site" description="Glycyl thioester intermediate" evidence="7">
    <location>
        <position position="295"/>
    </location>
</feature>
<dbReference type="PROSITE" id="PS50127">
    <property type="entry name" value="UBC_2"/>
    <property type="match status" value="1"/>
</dbReference>
<feature type="domain" description="UBC core" evidence="10">
    <location>
        <begin position="210"/>
        <end position="357"/>
    </location>
</feature>